<evidence type="ECO:0000259" key="4">
    <source>
        <dbReference type="PROSITE" id="PS50110"/>
    </source>
</evidence>
<dbReference type="AlphaFoldDB" id="A8ZYP0"/>
<evidence type="ECO:0000259" key="5">
    <source>
        <dbReference type="PROSITE" id="PS51371"/>
    </source>
</evidence>
<evidence type="ECO:0000256" key="1">
    <source>
        <dbReference type="ARBA" id="ARBA00022553"/>
    </source>
</evidence>
<dbReference type="STRING" id="96561.Dole_1341"/>
<gene>
    <name evidence="6" type="ordered locus">Dole_1341</name>
</gene>
<dbReference type="PROSITE" id="PS50110">
    <property type="entry name" value="RESPONSE_REGULATORY"/>
    <property type="match status" value="1"/>
</dbReference>
<evidence type="ECO:0000313" key="7">
    <source>
        <dbReference type="Proteomes" id="UP000008561"/>
    </source>
</evidence>
<proteinExistence type="predicted"/>
<dbReference type="Pfam" id="PF00571">
    <property type="entry name" value="CBS"/>
    <property type="match status" value="1"/>
</dbReference>
<dbReference type="Pfam" id="PF00072">
    <property type="entry name" value="Response_reg"/>
    <property type="match status" value="1"/>
</dbReference>
<dbReference type="InterPro" id="IPR046342">
    <property type="entry name" value="CBS_dom_sf"/>
</dbReference>
<keyword evidence="7" id="KW-1185">Reference proteome</keyword>
<dbReference type="PANTHER" id="PTHR44591:SF3">
    <property type="entry name" value="RESPONSE REGULATORY DOMAIN-CONTAINING PROTEIN"/>
    <property type="match status" value="1"/>
</dbReference>
<dbReference type="Gene3D" id="3.10.580.10">
    <property type="entry name" value="CBS-domain"/>
    <property type="match status" value="1"/>
</dbReference>
<dbReference type="GO" id="GO:0000160">
    <property type="term" value="P:phosphorelay signal transduction system"/>
    <property type="evidence" value="ECO:0007669"/>
    <property type="project" value="InterPro"/>
</dbReference>
<dbReference type="CDD" id="cd00156">
    <property type="entry name" value="REC"/>
    <property type="match status" value="1"/>
</dbReference>
<evidence type="ECO:0000256" key="3">
    <source>
        <dbReference type="PROSITE-ProRule" id="PRU00703"/>
    </source>
</evidence>
<dbReference type="SUPFAM" id="SSF52172">
    <property type="entry name" value="CheY-like"/>
    <property type="match status" value="1"/>
</dbReference>
<dbReference type="Proteomes" id="UP000008561">
    <property type="component" value="Chromosome"/>
</dbReference>
<dbReference type="eggNOG" id="COG2204">
    <property type="taxonomic scope" value="Bacteria"/>
</dbReference>
<dbReference type="PANTHER" id="PTHR44591">
    <property type="entry name" value="STRESS RESPONSE REGULATOR PROTEIN 1"/>
    <property type="match status" value="1"/>
</dbReference>
<dbReference type="InterPro" id="IPR011006">
    <property type="entry name" value="CheY-like_superfamily"/>
</dbReference>
<dbReference type="eggNOG" id="COG0517">
    <property type="taxonomic scope" value="Bacteria"/>
</dbReference>
<dbReference type="EMBL" id="CP000859">
    <property type="protein sequence ID" value="ABW67145.1"/>
    <property type="molecule type" value="Genomic_DNA"/>
</dbReference>
<dbReference type="OrthoDB" id="9788090at2"/>
<feature type="domain" description="CBS" evidence="5">
    <location>
        <begin position="245"/>
        <end position="301"/>
    </location>
</feature>
<evidence type="ECO:0000313" key="6">
    <source>
        <dbReference type="EMBL" id="ABW67145.1"/>
    </source>
</evidence>
<dbReference type="Gene3D" id="3.40.50.2300">
    <property type="match status" value="1"/>
</dbReference>
<feature type="modified residue" description="4-aspartylphosphate" evidence="2">
    <location>
        <position position="54"/>
    </location>
</feature>
<dbReference type="InterPro" id="IPR000644">
    <property type="entry name" value="CBS_dom"/>
</dbReference>
<protein>
    <submittedName>
        <fullName evidence="6">Response regulator receiver protein</fullName>
    </submittedName>
</protein>
<dbReference type="SUPFAM" id="SSF54631">
    <property type="entry name" value="CBS-domain pair"/>
    <property type="match status" value="1"/>
</dbReference>
<evidence type="ECO:0000256" key="2">
    <source>
        <dbReference type="PROSITE-ProRule" id="PRU00169"/>
    </source>
</evidence>
<keyword evidence="1 2" id="KW-0597">Phosphoprotein</keyword>
<accession>A8ZYP0</accession>
<organism evidence="6 7">
    <name type="scientific">Desulfosudis oleivorans (strain DSM 6200 / JCM 39069 / Hxd3)</name>
    <name type="common">Desulfococcus oleovorans</name>
    <dbReference type="NCBI Taxonomy" id="96561"/>
    <lineage>
        <taxon>Bacteria</taxon>
        <taxon>Pseudomonadati</taxon>
        <taxon>Thermodesulfobacteriota</taxon>
        <taxon>Desulfobacteria</taxon>
        <taxon>Desulfobacterales</taxon>
        <taxon>Desulfosudaceae</taxon>
        <taxon>Desulfosudis</taxon>
    </lineage>
</organism>
<dbReference type="InterPro" id="IPR001789">
    <property type="entry name" value="Sig_transdc_resp-reg_receiver"/>
</dbReference>
<dbReference type="HOGENOM" id="CLU_920468_0_0_7"/>
<dbReference type="InterPro" id="IPR050595">
    <property type="entry name" value="Bact_response_regulator"/>
</dbReference>
<dbReference type="SMART" id="SM00448">
    <property type="entry name" value="REC"/>
    <property type="match status" value="1"/>
</dbReference>
<dbReference type="RefSeq" id="WP_012174762.1">
    <property type="nucleotide sequence ID" value="NC_009943.1"/>
</dbReference>
<keyword evidence="3" id="KW-0129">CBS domain</keyword>
<sequence length="301" mass="33783">MTDTIKVLMVDDEAQFRATTEKLLRRRGFDIVLAANGKEAIAKMTERPDVVVLDIKMPDMDGHETLKEIHKIRPAQPVVMLTGHGGPTSAQQAYEEGALNYLTKPCDIHILAEAIREAFRRGTSKKQEKERTVQGIMVPIDDYTLLDGECTVAQAIAELKASFALKHSTSRLMETGHRSVLVVDKQRRPQGFLAITNLLKMILPSYLSAPKPSMADSVQYSPMFWDGMFAAEVRRRSSLKIKEIMSPEPFTIDAGASLMEAAYMMVTMNARRVVVMQNGELAGVVREQDLFFEMDRVLHQQ</sequence>
<dbReference type="PROSITE" id="PS51371">
    <property type="entry name" value="CBS"/>
    <property type="match status" value="2"/>
</dbReference>
<feature type="domain" description="Response regulatory" evidence="4">
    <location>
        <begin position="6"/>
        <end position="119"/>
    </location>
</feature>
<name>A8ZYP0_DESOH</name>
<dbReference type="SMART" id="SM00116">
    <property type="entry name" value="CBS"/>
    <property type="match status" value="2"/>
</dbReference>
<dbReference type="KEGG" id="dol:Dole_1341"/>
<reference evidence="6 7" key="1">
    <citation type="submission" date="2007-10" db="EMBL/GenBank/DDBJ databases">
        <title>Complete sequence of Desulfococcus oleovorans Hxd3.</title>
        <authorList>
            <consortium name="US DOE Joint Genome Institute"/>
            <person name="Copeland A."/>
            <person name="Lucas S."/>
            <person name="Lapidus A."/>
            <person name="Barry K."/>
            <person name="Glavina del Rio T."/>
            <person name="Dalin E."/>
            <person name="Tice H."/>
            <person name="Pitluck S."/>
            <person name="Kiss H."/>
            <person name="Brettin T."/>
            <person name="Bruce D."/>
            <person name="Detter J.C."/>
            <person name="Han C."/>
            <person name="Schmutz J."/>
            <person name="Larimer F."/>
            <person name="Land M."/>
            <person name="Hauser L."/>
            <person name="Kyrpides N."/>
            <person name="Kim E."/>
            <person name="Wawrik B."/>
            <person name="Richardson P."/>
        </authorList>
    </citation>
    <scope>NUCLEOTIDE SEQUENCE [LARGE SCALE GENOMIC DNA]</scope>
    <source>
        <strain evidence="7">DSM 6200 / JCM 39069 / Hxd3</strain>
    </source>
</reference>
<feature type="domain" description="CBS" evidence="5">
    <location>
        <begin position="137"/>
        <end position="213"/>
    </location>
</feature>